<reference evidence="1 2" key="1">
    <citation type="submission" date="2022-06" db="EMBL/GenBank/DDBJ databases">
        <title>Roseomonas CN29.</title>
        <authorList>
            <person name="Cheng Y."/>
            <person name="He X."/>
        </authorList>
    </citation>
    <scope>NUCLEOTIDE SEQUENCE [LARGE SCALE GENOMIC DNA]</scope>
    <source>
        <strain evidence="1 2">CN29</strain>
    </source>
</reference>
<evidence type="ECO:0008006" key="3">
    <source>
        <dbReference type="Google" id="ProtNLM"/>
    </source>
</evidence>
<sequence length="94" mass="10386">MAVLPAQAQKDIGADTHTVLLSRASATKQRAHHPEMTAGEYRGLQGMLDRGTREQQTANRTRVFGEIGGKPYRAVLKVTSKEVYLLSMHRLPGK</sequence>
<proteinExistence type="predicted"/>
<dbReference type="RefSeq" id="WP_257715460.1">
    <property type="nucleotide sequence ID" value="NZ_JANJOU010000003.1"/>
</dbReference>
<gene>
    <name evidence="1" type="ORF">NRP21_07025</name>
</gene>
<keyword evidence="2" id="KW-1185">Reference proteome</keyword>
<evidence type="ECO:0000313" key="2">
    <source>
        <dbReference type="Proteomes" id="UP001524642"/>
    </source>
</evidence>
<accession>A0ABT1X320</accession>
<comment type="caution">
    <text evidence="1">The sequence shown here is derived from an EMBL/GenBank/DDBJ whole genome shotgun (WGS) entry which is preliminary data.</text>
</comment>
<organism evidence="1 2">
    <name type="scientific">Roseomonas populi</name>
    <dbReference type="NCBI Taxonomy" id="3121582"/>
    <lineage>
        <taxon>Bacteria</taxon>
        <taxon>Pseudomonadati</taxon>
        <taxon>Pseudomonadota</taxon>
        <taxon>Alphaproteobacteria</taxon>
        <taxon>Acetobacterales</taxon>
        <taxon>Roseomonadaceae</taxon>
        <taxon>Roseomonas</taxon>
    </lineage>
</organism>
<evidence type="ECO:0000313" key="1">
    <source>
        <dbReference type="EMBL" id="MCR0981798.1"/>
    </source>
</evidence>
<name>A0ABT1X320_9PROT</name>
<dbReference type="Proteomes" id="UP001524642">
    <property type="component" value="Unassembled WGS sequence"/>
</dbReference>
<dbReference type="EMBL" id="JANJOU010000003">
    <property type="protein sequence ID" value="MCR0981798.1"/>
    <property type="molecule type" value="Genomic_DNA"/>
</dbReference>
<protein>
    <recommendedName>
        <fullName evidence="3">DUF4258 domain-containing protein</fullName>
    </recommendedName>
</protein>